<proteinExistence type="predicted"/>
<comment type="caution">
    <text evidence="1">The sequence shown here is derived from an EMBL/GenBank/DDBJ whole genome shotgun (WGS) entry which is preliminary data.</text>
</comment>
<reference evidence="1 2" key="1">
    <citation type="submission" date="2021-09" db="EMBL/GenBank/DDBJ databases">
        <title>Genomic insights and catalytic innovation underlie evolution of tropane alkaloids biosynthesis.</title>
        <authorList>
            <person name="Wang Y.-J."/>
            <person name="Tian T."/>
            <person name="Huang J.-P."/>
            <person name="Huang S.-X."/>
        </authorList>
    </citation>
    <scope>NUCLEOTIDE SEQUENCE [LARGE SCALE GENOMIC DNA]</scope>
    <source>
        <strain evidence="1">KIB-2018</strain>
        <tissue evidence="1">Leaf</tissue>
    </source>
</reference>
<evidence type="ECO:0008006" key="3">
    <source>
        <dbReference type="Google" id="ProtNLM"/>
    </source>
</evidence>
<dbReference type="InterPro" id="IPR015424">
    <property type="entry name" value="PyrdxlP-dep_Trfase"/>
</dbReference>
<dbReference type="AlphaFoldDB" id="A0AAV8TSR8"/>
<dbReference type="PANTHER" id="PTHR43686:SF1">
    <property type="entry name" value="AMINOTRAN_5 DOMAIN-CONTAINING PROTEIN"/>
    <property type="match status" value="1"/>
</dbReference>
<dbReference type="Proteomes" id="UP001159364">
    <property type="component" value="Linkage Group LG03"/>
</dbReference>
<name>A0AAV8TSR8_9ROSI</name>
<dbReference type="PANTHER" id="PTHR43686">
    <property type="entry name" value="SULFURTRANSFERASE-RELATED"/>
    <property type="match status" value="1"/>
</dbReference>
<dbReference type="EMBL" id="JAIWQS010000003">
    <property type="protein sequence ID" value="KAJ8769114.1"/>
    <property type="molecule type" value="Genomic_DNA"/>
</dbReference>
<keyword evidence="2" id="KW-1185">Reference proteome</keyword>
<dbReference type="InterPro" id="IPR015422">
    <property type="entry name" value="PyrdxlP-dep_Trfase_small"/>
</dbReference>
<gene>
    <name evidence="1" type="ORF">K2173_000889</name>
</gene>
<sequence length="163" mass="18375">MVRIQKVGRVFTCGERKGVRGTRAVLLNDLFGIQARGGRACAGPYGHKLLNIDKATSLSIRSAIEKGYVGVKPGWTRVSFPYYMSIEKFEYILGAIEFLAIYGQRFLPSYSFNWKSGSWCLKKKAFQDLKGKETRGVRDVLRPLVTTTQAKVMADKDQSKWQA</sequence>
<evidence type="ECO:0000313" key="2">
    <source>
        <dbReference type="Proteomes" id="UP001159364"/>
    </source>
</evidence>
<protein>
    <recommendedName>
        <fullName evidence="3">Aminotransferase class V domain-containing protein</fullName>
    </recommendedName>
</protein>
<dbReference type="SUPFAM" id="SSF53383">
    <property type="entry name" value="PLP-dependent transferases"/>
    <property type="match status" value="1"/>
</dbReference>
<organism evidence="1 2">
    <name type="scientific">Erythroxylum novogranatense</name>
    <dbReference type="NCBI Taxonomy" id="1862640"/>
    <lineage>
        <taxon>Eukaryota</taxon>
        <taxon>Viridiplantae</taxon>
        <taxon>Streptophyta</taxon>
        <taxon>Embryophyta</taxon>
        <taxon>Tracheophyta</taxon>
        <taxon>Spermatophyta</taxon>
        <taxon>Magnoliopsida</taxon>
        <taxon>eudicotyledons</taxon>
        <taxon>Gunneridae</taxon>
        <taxon>Pentapetalae</taxon>
        <taxon>rosids</taxon>
        <taxon>fabids</taxon>
        <taxon>Malpighiales</taxon>
        <taxon>Erythroxylaceae</taxon>
        <taxon>Erythroxylum</taxon>
    </lineage>
</organism>
<dbReference type="Gene3D" id="3.90.1150.10">
    <property type="entry name" value="Aspartate Aminotransferase, domain 1"/>
    <property type="match status" value="1"/>
</dbReference>
<evidence type="ECO:0000313" key="1">
    <source>
        <dbReference type="EMBL" id="KAJ8769114.1"/>
    </source>
</evidence>
<accession>A0AAV8TSR8</accession>